<evidence type="ECO:0000259" key="5">
    <source>
        <dbReference type="PROSITE" id="PS50931"/>
    </source>
</evidence>
<protein>
    <submittedName>
        <fullName evidence="6">LysR family transcriptional regulator</fullName>
    </submittedName>
</protein>
<dbReference type="SUPFAM" id="SSF46785">
    <property type="entry name" value="Winged helix' DNA-binding domain"/>
    <property type="match status" value="1"/>
</dbReference>
<dbReference type="EMBL" id="VUOA01000005">
    <property type="protein sequence ID" value="KAA2244067.1"/>
    <property type="molecule type" value="Genomic_DNA"/>
</dbReference>
<dbReference type="Pfam" id="PF03466">
    <property type="entry name" value="LysR_substrate"/>
    <property type="match status" value="1"/>
</dbReference>
<sequence length="291" mass="31947">MAFLNYHHLRYFWMIASEGSLTRAAQRLNVSASSLSVQLKALEDQLGQQLFERRGRALQLTEAGRIALGYAETMFRSGEELVSILKGLGRENRQVLRIGAVATLSRNFQLGILRPLISRPDVELVVRSGAFGDLLAQLEAHALDLVLANQPATIDLDADWQNTLVADQPVSLVGRPDDGTAPLDFPRDLARIPIVLPGSGSTIRTAFDSLLDEAGIRPIVLAEVDDMAMLRLIARESHAVTLVPPVVVIEELTAGVLVERCSLPQIKESFYAISRRRRFPNPLLREIAAAG</sequence>
<accession>A0A5B2W0Y3</accession>
<keyword evidence="3" id="KW-0238">DNA-binding</keyword>
<dbReference type="PRINTS" id="PR00039">
    <property type="entry name" value="HTHLYSR"/>
</dbReference>
<dbReference type="CDD" id="cd05466">
    <property type="entry name" value="PBP2_LTTR_substrate"/>
    <property type="match status" value="1"/>
</dbReference>
<gene>
    <name evidence="6" type="ORF">F0L46_02150</name>
</gene>
<feature type="domain" description="HTH lysR-type" evidence="5">
    <location>
        <begin position="4"/>
        <end position="61"/>
    </location>
</feature>
<dbReference type="PANTHER" id="PTHR30126:SF98">
    <property type="entry name" value="HTH-TYPE TRANSCRIPTIONAL ACTIVATOR BAUR"/>
    <property type="match status" value="1"/>
</dbReference>
<dbReference type="InterPro" id="IPR000847">
    <property type="entry name" value="LysR_HTH_N"/>
</dbReference>
<dbReference type="Pfam" id="PF00126">
    <property type="entry name" value="HTH_1"/>
    <property type="match status" value="1"/>
</dbReference>
<reference evidence="6 7" key="2">
    <citation type="submission" date="2019-09" db="EMBL/GenBank/DDBJ databases">
        <authorList>
            <person name="Jin C."/>
        </authorList>
    </citation>
    <scope>NUCLEOTIDE SEQUENCE [LARGE SCALE GENOMIC DNA]</scope>
    <source>
        <strain evidence="6 7">BN140002</strain>
    </source>
</reference>
<name>A0A5B2W0Y3_9HYPH</name>
<keyword evidence="4" id="KW-0804">Transcription</keyword>
<keyword evidence="2" id="KW-0805">Transcription regulation</keyword>
<evidence type="ECO:0000313" key="6">
    <source>
        <dbReference type="EMBL" id="KAA2244067.1"/>
    </source>
</evidence>
<reference evidence="6 7" key="1">
    <citation type="submission" date="2019-09" db="EMBL/GenBank/DDBJ databases">
        <title>Salinarimonas rosea gen. nov., sp. nov., a new member of the a-2 subgroup of the Proteobacteria.</title>
        <authorList>
            <person name="Liu J."/>
        </authorList>
    </citation>
    <scope>NUCLEOTIDE SEQUENCE [LARGE SCALE GENOMIC DNA]</scope>
    <source>
        <strain evidence="6 7">BN140002</strain>
    </source>
</reference>
<evidence type="ECO:0000256" key="4">
    <source>
        <dbReference type="ARBA" id="ARBA00023163"/>
    </source>
</evidence>
<keyword evidence="7" id="KW-1185">Reference proteome</keyword>
<organism evidence="6 7">
    <name type="scientific">Salinarimonas soli</name>
    <dbReference type="NCBI Taxonomy" id="1638099"/>
    <lineage>
        <taxon>Bacteria</taxon>
        <taxon>Pseudomonadati</taxon>
        <taxon>Pseudomonadota</taxon>
        <taxon>Alphaproteobacteria</taxon>
        <taxon>Hyphomicrobiales</taxon>
        <taxon>Salinarimonadaceae</taxon>
        <taxon>Salinarimonas</taxon>
    </lineage>
</organism>
<evidence type="ECO:0000256" key="1">
    <source>
        <dbReference type="ARBA" id="ARBA00009437"/>
    </source>
</evidence>
<dbReference type="InterPro" id="IPR005119">
    <property type="entry name" value="LysR_subst-bd"/>
</dbReference>
<dbReference type="Gene3D" id="1.10.10.10">
    <property type="entry name" value="Winged helix-like DNA-binding domain superfamily/Winged helix DNA-binding domain"/>
    <property type="match status" value="1"/>
</dbReference>
<dbReference type="InterPro" id="IPR036388">
    <property type="entry name" value="WH-like_DNA-bd_sf"/>
</dbReference>
<dbReference type="GO" id="GO:0003700">
    <property type="term" value="F:DNA-binding transcription factor activity"/>
    <property type="evidence" value="ECO:0007669"/>
    <property type="project" value="InterPro"/>
</dbReference>
<proteinExistence type="inferred from homology"/>
<dbReference type="GO" id="GO:0000976">
    <property type="term" value="F:transcription cis-regulatory region binding"/>
    <property type="evidence" value="ECO:0007669"/>
    <property type="project" value="TreeGrafter"/>
</dbReference>
<dbReference type="FunFam" id="1.10.10.10:FF:000001">
    <property type="entry name" value="LysR family transcriptional regulator"/>
    <property type="match status" value="1"/>
</dbReference>
<dbReference type="OrthoDB" id="464481at2"/>
<comment type="caution">
    <text evidence="6">The sequence shown here is derived from an EMBL/GenBank/DDBJ whole genome shotgun (WGS) entry which is preliminary data.</text>
</comment>
<comment type="similarity">
    <text evidence="1">Belongs to the LysR transcriptional regulatory family.</text>
</comment>
<dbReference type="SUPFAM" id="SSF53850">
    <property type="entry name" value="Periplasmic binding protein-like II"/>
    <property type="match status" value="1"/>
</dbReference>
<dbReference type="AlphaFoldDB" id="A0A5B2W0Y3"/>
<dbReference type="Proteomes" id="UP000323142">
    <property type="component" value="Unassembled WGS sequence"/>
</dbReference>
<dbReference type="Gene3D" id="3.40.190.290">
    <property type="match status" value="1"/>
</dbReference>
<dbReference type="InterPro" id="IPR036390">
    <property type="entry name" value="WH_DNA-bd_sf"/>
</dbReference>
<dbReference type="PROSITE" id="PS50931">
    <property type="entry name" value="HTH_LYSR"/>
    <property type="match status" value="1"/>
</dbReference>
<dbReference type="PANTHER" id="PTHR30126">
    <property type="entry name" value="HTH-TYPE TRANSCRIPTIONAL REGULATOR"/>
    <property type="match status" value="1"/>
</dbReference>
<dbReference type="RefSeq" id="WP_149815379.1">
    <property type="nucleotide sequence ID" value="NZ_VUOA01000005.1"/>
</dbReference>
<evidence type="ECO:0000256" key="2">
    <source>
        <dbReference type="ARBA" id="ARBA00023015"/>
    </source>
</evidence>
<evidence type="ECO:0000256" key="3">
    <source>
        <dbReference type="ARBA" id="ARBA00023125"/>
    </source>
</evidence>
<evidence type="ECO:0000313" key="7">
    <source>
        <dbReference type="Proteomes" id="UP000323142"/>
    </source>
</evidence>